<dbReference type="EMBL" id="LUGG01000006">
    <property type="protein sequence ID" value="OBZ73675.1"/>
    <property type="molecule type" value="Genomic_DNA"/>
</dbReference>
<dbReference type="AlphaFoldDB" id="A0A1C7M9T7"/>
<gene>
    <name evidence="1" type="ORF">A0H81_06357</name>
</gene>
<dbReference type="Proteomes" id="UP000092993">
    <property type="component" value="Unassembled WGS sequence"/>
</dbReference>
<dbReference type="STRING" id="5627.A0A1C7M9T7"/>
<dbReference type="OrthoDB" id="2663142at2759"/>
<comment type="caution">
    <text evidence="1">The sequence shown here is derived from an EMBL/GenBank/DDBJ whole genome shotgun (WGS) entry which is preliminary data.</text>
</comment>
<reference evidence="1 2" key="1">
    <citation type="submission" date="2016-03" db="EMBL/GenBank/DDBJ databases">
        <title>Whole genome sequencing of Grifola frondosa 9006-11.</title>
        <authorList>
            <person name="Min B."/>
            <person name="Park H."/>
            <person name="Kim J.-G."/>
            <person name="Cho H."/>
            <person name="Oh Y.-L."/>
            <person name="Kong W.-S."/>
            <person name="Choi I.-G."/>
        </authorList>
    </citation>
    <scope>NUCLEOTIDE SEQUENCE [LARGE SCALE GENOMIC DNA]</scope>
    <source>
        <strain evidence="1 2">9006-11</strain>
    </source>
</reference>
<organism evidence="1 2">
    <name type="scientific">Grifola frondosa</name>
    <name type="common">Maitake</name>
    <name type="synonym">Polyporus frondosus</name>
    <dbReference type="NCBI Taxonomy" id="5627"/>
    <lineage>
        <taxon>Eukaryota</taxon>
        <taxon>Fungi</taxon>
        <taxon>Dikarya</taxon>
        <taxon>Basidiomycota</taxon>
        <taxon>Agaricomycotina</taxon>
        <taxon>Agaricomycetes</taxon>
        <taxon>Polyporales</taxon>
        <taxon>Grifolaceae</taxon>
        <taxon>Grifola</taxon>
    </lineage>
</organism>
<protein>
    <recommendedName>
        <fullName evidence="3">F-box domain-containing protein</fullName>
    </recommendedName>
</protein>
<sequence>MHHALLIDEVLEVILDECLNWSHKERRYALRQLARCCKAWKDPALDRLWCRLDDAKPLLRLLPDCGMPQRGLYTHKDLYPDTDLTTFLSYAARVKGIMHRHFLGPLASSQSPGLILLPRLSSITLWFQGCDSDRCWMVSPALRHVEVNIGFVDDSATDVASRSDAVASYLDVAKSFAPDLQTLRLRGRMTDQLNSTVASMTHLTVLTVLTSDYLGMQTLAAIATFPALRELNFHASRGCCDEFRDALAPLKGPYFPSLSLLRMRSPGPLPRRYWSSFL</sequence>
<dbReference type="SUPFAM" id="SSF52047">
    <property type="entry name" value="RNI-like"/>
    <property type="match status" value="1"/>
</dbReference>
<keyword evidence="2" id="KW-1185">Reference proteome</keyword>
<name>A0A1C7M9T7_GRIFR</name>
<evidence type="ECO:0000313" key="2">
    <source>
        <dbReference type="Proteomes" id="UP000092993"/>
    </source>
</evidence>
<evidence type="ECO:0000313" key="1">
    <source>
        <dbReference type="EMBL" id="OBZ73675.1"/>
    </source>
</evidence>
<proteinExistence type="predicted"/>
<evidence type="ECO:0008006" key="3">
    <source>
        <dbReference type="Google" id="ProtNLM"/>
    </source>
</evidence>
<accession>A0A1C7M9T7</accession>